<gene>
    <name evidence="2" type="ORF">PGLA2088_LOCUS48526</name>
</gene>
<dbReference type="EMBL" id="CAJNNW010036706">
    <property type="protein sequence ID" value="CAE8736904.1"/>
    <property type="molecule type" value="Genomic_DNA"/>
</dbReference>
<name>A0A813LRV5_POLGL</name>
<proteinExistence type="predicted"/>
<evidence type="ECO:0000313" key="2">
    <source>
        <dbReference type="EMBL" id="CAE8736904.1"/>
    </source>
</evidence>
<organism evidence="2 3">
    <name type="scientific">Polarella glacialis</name>
    <name type="common">Dinoflagellate</name>
    <dbReference type="NCBI Taxonomy" id="89957"/>
    <lineage>
        <taxon>Eukaryota</taxon>
        <taxon>Sar</taxon>
        <taxon>Alveolata</taxon>
        <taxon>Dinophyceae</taxon>
        <taxon>Suessiales</taxon>
        <taxon>Suessiaceae</taxon>
        <taxon>Polarella</taxon>
    </lineage>
</organism>
<evidence type="ECO:0000256" key="1">
    <source>
        <dbReference type="SAM" id="MobiDB-lite"/>
    </source>
</evidence>
<dbReference type="Proteomes" id="UP000626109">
    <property type="component" value="Unassembled WGS sequence"/>
</dbReference>
<dbReference type="AlphaFoldDB" id="A0A813LRV5"/>
<feature type="non-terminal residue" evidence="2">
    <location>
        <position position="99"/>
    </location>
</feature>
<feature type="compositionally biased region" description="Basic and acidic residues" evidence="1">
    <location>
        <begin position="80"/>
        <end position="99"/>
    </location>
</feature>
<feature type="region of interest" description="Disordered" evidence="1">
    <location>
        <begin position="67"/>
        <end position="99"/>
    </location>
</feature>
<protein>
    <submittedName>
        <fullName evidence="2">Uncharacterized protein</fullName>
    </submittedName>
</protein>
<reference evidence="2" key="1">
    <citation type="submission" date="2021-02" db="EMBL/GenBank/DDBJ databases">
        <authorList>
            <person name="Dougan E. K."/>
            <person name="Rhodes N."/>
            <person name="Thang M."/>
            <person name="Chan C."/>
        </authorList>
    </citation>
    <scope>NUCLEOTIDE SEQUENCE</scope>
</reference>
<sequence>MISVPGSRRVARSHQPDSYLALLKATAVLPPESWLRSLAGLSIPGTFFASESWSVSNETLDWLSGQRDSYAQSASKGAKSRKEDKRQEERTREERRREE</sequence>
<comment type="caution">
    <text evidence="2">The sequence shown here is derived from an EMBL/GenBank/DDBJ whole genome shotgun (WGS) entry which is preliminary data.</text>
</comment>
<accession>A0A813LRV5</accession>
<evidence type="ECO:0000313" key="3">
    <source>
        <dbReference type="Proteomes" id="UP000626109"/>
    </source>
</evidence>